<dbReference type="PROSITE" id="PS50928">
    <property type="entry name" value="ABC_TM1"/>
    <property type="match status" value="2"/>
</dbReference>
<proteinExistence type="inferred from homology"/>
<evidence type="ECO:0000256" key="4">
    <source>
        <dbReference type="ARBA" id="ARBA00022692"/>
    </source>
</evidence>
<keyword evidence="4 7" id="KW-0812">Transmembrane</keyword>
<evidence type="ECO:0000256" key="3">
    <source>
        <dbReference type="ARBA" id="ARBA00022475"/>
    </source>
</evidence>
<dbReference type="STRING" id="34027.SAMN05421829_105285"/>
<reference evidence="10" key="1">
    <citation type="submission" date="2017-01" db="EMBL/GenBank/DDBJ databases">
        <authorList>
            <person name="Varghese N."/>
            <person name="Submissions S."/>
        </authorList>
    </citation>
    <scope>NUCLEOTIDE SEQUENCE [LARGE SCALE GENOMIC DNA]</scope>
    <source>
        <strain evidence="10">ATCC 51758</strain>
    </source>
</reference>
<evidence type="ECO:0000256" key="5">
    <source>
        <dbReference type="ARBA" id="ARBA00022989"/>
    </source>
</evidence>
<comment type="subcellular location">
    <subcellularLocation>
        <location evidence="1 7">Cell membrane</location>
        <topology evidence="1 7">Multi-pass membrane protein</topology>
    </subcellularLocation>
</comment>
<dbReference type="PANTHER" id="PTHR30183">
    <property type="entry name" value="MOLYBDENUM TRANSPORT SYSTEM PERMEASE PROTEIN MODB"/>
    <property type="match status" value="1"/>
</dbReference>
<feature type="transmembrane region" description="Helical" evidence="7">
    <location>
        <begin position="63"/>
        <end position="83"/>
    </location>
</feature>
<dbReference type="InterPro" id="IPR000515">
    <property type="entry name" value="MetI-like"/>
</dbReference>
<feature type="transmembrane region" description="Helical" evidence="7">
    <location>
        <begin position="372"/>
        <end position="394"/>
    </location>
</feature>
<protein>
    <submittedName>
        <fullName evidence="9">Iron(III) transport system permease protein</fullName>
    </submittedName>
</protein>
<comment type="similarity">
    <text evidence="7">Belongs to the binding-protein-dependent transport system permease family.</text>
</comment>
<evidence type="ECO:0000313" key="10">
    <source>
        <dbReference type="Proteomes" id="UP000186819"/>
    </source>
</evidence>
<evidence type="ECO:0000256" key="2">
    <source>
        <dbReference type="ARBA" id="ARBA00022448"/>
    </source>
</evidence>
<keyword evidence="5 7" id="KW-1133">Transmembrane helix</keyword>
<feature type="transmembrane region" description="Helical" evidence="7">
    <location>
        <begin position="296"/>
        <end position="321"/>
    </location>
</feature>
<dbReference type="Pfam" id="PF00528">
    <property type="entry name" value="BPD_transp_1"/>
    <property type="match status" value="2"/>
</dbReference>
<dbReference type="AlphaFoldDB" id="A0A1N6UA38"/>
<feature type="transmembrane region" description="Helical" evidence="7">
    <location>
        <begin position="525"/>
        <end position="543"/>
    </location>
</feature>
<feature type="domain" description="ABC transmembrane type-1" evidence="8">
    <location>
        <begin position="60"/>
        <end position="267"/>
    </location>
</feature>
<feature type="domain" description="ABC transmembrane type-1" evidence="8">
    <location>
        <begin position="337"/>
        <end position="543"/>
    </location>
</feature>
<accession>A0A1N6UA38</accession>
<feature type="transmembrane region" description="Helical" evidence="7">
    <location>
        <begin position="95"/>
        <end position="115"/>
    </location>
</feature>
<dbReference type="Proteomes" id="UP000186819">
    <property type="component" value="Unassembled WGS sequence"/>
</dbReference>
<keyword evidence="3" id="KW-1003">Cell membrane</keyword>
<evidence type="ECO:0000313" key="9">
    <source>
        <dbReference type="EMBL" id="SIQ62454.1"/>
    </source>
</evidence>
<feature type="transmembrane region" description="Helical" evidence="7">
    <location>
        <begin position="406"/>
        <end position="431"/>
    </location>
</feature>
<feature type="transmembrane region" description="Helical" evidence="7">
    <location>
        <begin position="21"/>
        <end position="43"/>
    </location>
</feature>
<keyword evidence="6 7" id="KW-0472">Membrane</keyword>
<evidence type="ECO:0000259" key="8">
    <source>
        <dbReference type="PROSITE" id="PS50928"/>
    </source>
</evidence>
<evidence type="ECO:0000256" key="7">
    <source>
        <dbReference type="RuleBase" id="RU363032"/>
    </source>
</evidence>
<feature type="transmembrane region" description="Helical" evidence="7">
    <location>
        <begin position="474"/>
        <end position="492"/>
    </location>
</feature>
<keyword evidence="2 7" id="KW-0813">Transport</keyword>
<feature type="transmembrane region" description="Helical" evidence="7">
    <location>
        <begin position="204"/>
        <end position="226"/>
    </location>
</feature>
<keyword evidence="10" id="KW-1185">Reference proteome</keyword>
<feature type="transmembrane region" description="Helical" evidence="7">
    <location>
        <begin position="148"/>
        <end position="167"/>
    </location>
</feature>
<dbReference type="Gene3D" id="1.10.3720.10">
    <property type="entry name" value="MetI-like"/>
    <property type="match status" value="2"/>
</dbReference>
<gene>
    <name evidence="9" type="ORF">SAMN05421829_105285</name>
</gene>
<dbReference type="RefSeq" id="WP_076601955.1">
    <property type="nucleotide sequence ID" value="NZ_FTMD01000005.1"/>
</dbReference>
<evidence type="ECO:0000256" key="1">
    <source>
        <dbReference type="ARBA" id="ARBA00004651"/>
    </source>
</evidence>
<dbReference type="GO" id="GO:0005886">
    <property type="term" value="C:plasma membrane"/>
    <property type="evidence" value="ECO:0007669"/>
    <property type="project" value="UniProtKB-SubCell"/>
</dbReference>
<dbReference type="InterPro" id="IPR035906">
    <property type="entry name" value="MetI-like_sf"/>
</dbReference>
<evidence type="ECO:0000256" key="6">
    <source>
        <dbReference type="ARBA" id="ARBA00023136"/>
    </source>
</evidence>
<dbReference type="SUPFAM" id="SSF161098">
    <property type="entry name" value="MetI-like"/>
    <property type="match status" value="2"/>
</dbReference>
<dbReference type="EMBL" id="FTMD01000005">
    <property type="protein sequence ID" value="SIQ62454.1"/>
    <property type="molecule type" value="Genomic_DNA"/>
</dbReference>
<dbReference type="CDD" id="cd06261">
    <property type="entry name" value="TM_PBP2"/>
    <property type="match status" value="2"/>
</dbReference>
<sequence>MRFLEGLEKLRERWSSLTAGSLLISVLIAMPVISVFSNVFVGGTSGTWSHLSSTVLPEFIRNTLILCAGVGLGVSTIGVATAWLTTMTEFPGRRFFQWALVLPLAVPAYVMAYVYTDFLQFVGPLQSGLRELFGWKAGDYWFPDVRTAGGAVAMFMFVLYPYVYLLARTAFLERASGMLEAGRSLGLGPWGSFFRVSLPLARPAVVAGSALALMETLADFGTVSYFGVQTFTTGIYRAWFSLGDRVAAAQLSAMLLAFVVLVLVLEHASRGRARFNNTSRQQMVPTPVRLSRPMGLIATLACLLPLLLGFLLPAFLLVRMALVEGDAQFGARFVQLARNSFVLALVTALLAVLLAILLGYAARLARTRLPRVLNRIVGLGYAVPGSVIAVGVLIPVTRLDHVISAWWQGVTGVNPGLVLTGGIAALVYAYLGRFLSVALHTVETSLGKITSSMDDASRSLGVGKWATLQRVHVPILRGSLLTASLLVFVDVMKELPATLVMRPFNFDTLATQAHTLASDERLAEASTAAVTIVAVGLLPMFIISRQIARGNRRTVEETEV</sequence>
<dbReference type="GO" id="GO:0055085">
    <property type="term" value="P:transmembrane transport"/>
    <property type="evidence" value="ECO:0007669"/>
    <property type="project" value="InterPro"/>
</dbReference>
<organism evidence="9 10">
    <name type="scientific">Aromatoleum tolulyticum</name>
    <dbReference type="NCBI Taxonomy" id="34027"/>
    <lineage>
        <taxon>Bacteria</taxon>
        <taxon>Pseudomonadati</taxon>
        <taxon>Pseudomonadota</taxon>
        <taxon>Betaproteobacteria</taxon>
        <taxon>Rhodocyclales</taxon>
        <taxon>Rhodocyclaceae</taxon>
        <taxon>Aromatoleum</taxon>
    </lineage>
</organism>
<dbReference type="OrthoDB" id="9790211at2"/>
<dbReference type="PANTHER" id="PTHR30183:SF2">
    <property type="entry name" value="IRON UTILIZATION PROTEIN"/>
    <property type="match status" value="1"/>
</dbReference>
<dbReference type="FunFam" id="1.10.3720.10:FF:000088">
    <property type="entry name" value="Iron(III) ABC transporter, permease protein"/>
    <property type="match status" value="1"/>
</dbReference>
<name>A0A1N6UA38_9RHOO</name>
<feature type="transmembrane region" description="Helical" evidence="7">
    <location>
        <begin position="341"/>
        <end position="360"/>
    </location>
</feature>
<feature type="transmembrane region" description="Helical" evidence="7">
    <location>
        <begin position="246"/>
        <end position="265"/>
    </location>
</feature>